<dbReference type="SUPFAM" id="SSF58104">
    <property type="entry name" value="Methyl-accepting chemotaxis protein (MCP) signaling domain"/>
    <property type="match status" value="1"/>
</dbReference>
<dbReference type="STRING" id="1121307.CLCY_5c01100"/>
<comment type="similarity">
    <text evidence="8">Belongs to the methyl-accepting chemotaxis (MCP) protein family.</text>
</comment>
<dbReference type="GO" id="GO:0007165">
    <property type="term" value="P:signal transduction"/>
    <property type="evidence" value="ECO:0007669"/>
    <property type="project" value="UniProtKB-KW"/>
</dbReference>
<dbReference type="CDD" id="cd06225">
    <property type="entry name" value="HAMP"/>
    <property type="match status" value="1"/>
</dbReference>
<comment type="caution">
    <text evidence="13">The sequence shown here is derived from an EMBL/GenBank/DDBJ whole genome shotgun (WGS) entry which is preliminary data.</text>
</comment>
<organism evidence="13 14">
    <name type="scientific">Clostridium cylindrosporum DSM 605</name>
    <dbReference type="NCBI Taxonomy" id="1121307"/>
    <lineage>
        <taxon>Bacteria</taxon>
        <taxon>Bacillati</taxon>
        <taxon>Bacillota</taxon>
        <taxon>Clostridia</taxon>
        <taxon>Eubacteriales</taxon>
        <taxon>Clostridiaceae</taxon>
        <taxon>Clostridium</taxon>
    </lineage>
</organism>
<dbReference type="RefSeq" id="WP_048569602.1">
    <property type="nucleotide sequence ID" value="NZ_LFVU01000004.1"/>
</dbReference>
<evidence type="ECO:0000256" key="4">
    <source>
        <dbReference type="ARBA" id="ARBA00022692"/>
    </source>
</evidence>
<dbReference type="SMART" id="SM00304">
    <property type="entry name" value="HAMP"/>
    <property type="match status" value="1"/>
</dbReference>
<dbReference type="Proteomes" id="UP000036756">
    <property type="component" value="Unassembled WGS sequence"/>
</dbReference>
<evidence type="ECO:0000256" key="8">
    <source>
        <dbReference type="ARBA" id="ARBA00029447"/>
    </source>
</evidence>
<evidence type="ECO:0000256" key="5">
    <source>
        <dbReference type="ARBA" id="ARBA00022989"/>
    </source>
</evidence>
<evidence type="ECO:0000256" key="3">
    <source>
        <dbReference type="ARBA" id="ARBA00022500"/>
    </source>
</evidence>
<feature type="transmembrane region" description="Helical" evidence="10">
    <location>
        <begin position="287"/>
        <end position="306"/>
    </location>
</feature>
<dbReference type="PATRIC" id="fig|1121307.3.peg.2045"/>
<dbReference type="EMBL" id="LFVU01000004">
    <property type="protein sequence ID" value="KMT22871.1"/>
    <property type="molecule type" value="Genomic_DNA"/>
</dbReference>
<evidence type="ECO:0000259" key="12">
    <source>
        <dbReference type="PROSITE" id="PS50885"/>
    </source>
</evidence>
<dbReference type="PANTHER" id="PTHR32089">
    <property type="entry name" value="METHYL-ACCEPTING CHEMOTAXIS PROTEIN MCPB"/>
    <property type="match status" value="1"/>
</dbReference>
<keyword evidence="6 10" id="KW-0472">Membrane</keyword>
<dbReference type="CDD" id="cd18773">
    <property type="entry name" value="PDC1_HK_sensor"/>
    <property type="match status" value="1"/>
</dbReference>
<dbReference type="PROSITE" id="PS50885">
    <property type="entry name" value="HAMP"/>
    <property type="match status" value="1"/>
</dbReference>
<evidence type="ECO:0000256" key="2">
    <source>
        <dbReference type="ARBA" id="ARBA00022475"/>
    </source>
</evidence>
<dbReference type="PANTHER" id="PTHR32089:SF112">
    <property type="entry name" value="LYSOZYME-LIKE PROTEIN-RELATED"/>
    <property type="match status" value="1"/>
</dbReference>
<keyword evidence="3" id="KW-0145">Chemotaxis</keyword>
<dbReference type="Pfam" id="PF00672">
    <property type="entry name" value="HAMP"/>
    <property type="match status" value="1"/>
</dbReference>
<evidence type="ECO:0000313" key="14">
    <source>
        <dbReference type="Proteomes" id="UP000036756"/>
    </source>
</evidence>
<dbReference type="SMART" id="SM00283">
    <property type="entry name" value="MA"/>
    <property type="match status" value="1"/>
</dbReference>
<evidence type="ECO:0000259" key="11">
    <source>
        <dbReference type="PROSITE" id="PS50111"/>
    </source>
</evidence>
<dbReference type="Gene3D" id="6.10.340.10">
    <property type="match status" value="1"/>
</dbReference>
<evidence type="ECO:0000313" key="13">
    <source>
        <dbReference type="EMBL" id="KMT22871.1"/>
    </source>
</evidence>
<dbReference type="Gene3D" id="1.10.287.950">
    <property type="entry name" value="Methyl-accepting chemotaxis protein"/>
    <property type="match status" value="1"/>
</dbReference>
<dbReference type="InterPro" id="IPR004089">
    <property type="entry name" value="MCPsignal_dom"/>
</dbReference>
<reference evidence="13 14" key="1">
    <citation type="submission" date="2015-06" db="EMBL/GenBank/DDBJ databases">
        <title>Draft genome sequence of the purine-degrading Clostridium cylindrosporum HC-1 (DSM 605).</title>
        <authorList>
            <person name="Poehlein A."/>
            <person name="Schiel-Bengelsdorf B."/>
            <person name="Bengelsdorf F."/>
            <person name="Daniel R."/>
            <person name="Duerre P."/>
        </authorList>
    </citation>
    <scope>NUCLEOTIDE SEQUENCE [LARGE SCALE GENOMIC DNA]</scope>
    <source>
        <strain evidence="13 14">DSM 605</strain>
    </source>
</reference>
<protein>
    <submittedName>
        <fullName evidence="13">Methyl-accepting chemotaxis protein McpB</fullName>
    </submittedName>
</protein>
<keyword evidence="2" id="KW-1003">Cell membrane</keyword>
<keyword evidence="4 10" id="KW-0812">Transmembrane</keyword>
<feature type="domain" description="Methyl-accepting transducer" evidence="11">
    <location>
        <begin position="379"/>
        <end position="643"/>
    </location>
</feature>
<dbReference type="CDD" id="cd12912">
    <property type="entry name" value="PDC2_MCP_like"/>
    <property type="match status" value="1"/>
</dbReference>
<gene>
    <name evidence="13" type="primary">mcpB</name>
    <name evidence="13" type="ORF">CLCY_5c01100</name>
</gene>
<evidence type="ECO:0000256" key="9">
    <source>
        <dbReference type="PROSITE-ProRule" id="PRU00284"/>
    </source>
</evidence>
<dbReference type="Gene3D" id="3.30.450.20">
    <property type="entry name" value="PAS domain"/>
    <property type="match status" value="1"/>
</dbReference>
<dbReference type="GO" id="GO:0005886">
    <property type="term" value="C:plasma membrane"/>
    <property type="evidence" value="ECO:0007669"/>
    <property type="project" value="UniProtKB-SubCell"/>
</dbReference>
<accession>A0A0J8G5D5</accession>
<dbReference type="SUPFAM" id="SSF103190">
    <property type="entry name" value="Sensory domain-like"/>
    <property type="match status" value="1"/>
</dbReference>
<keyword evidence="14" id="KW-1185">Reference proteome</keyword>
<comment type="subcellular location">
    <subcellularLocation>
        <location evidence="1">Cell membrane</location>
        <topology evidence="1">Multi-pass membrane protein</topology>
    </subcellularLocation>
</comment>
<dbReference type="OrthoDB" id="369336at2"/>
<dbReference type="InterPro" id="IPR033479">
    <property type="entry name" value="dCache_1"/>
</dbReference>
<dbReference type="Pfam" id="PF02743">
    <property type="entry name" value="dCache_1"/>
    <property type="match status" value="1"/>
</dbReference>
<dbReference type="Pfam" id="PF00015">
    <property type="entry name" value="MCPsignal"/>
    <property type="match status" value="1"/>
</dbReference>
<sequence length="665" mass="72583">MKLKSKFTAMFILFALIPTILSTSIIVFKVRDSSISQAESTLVSQQSISKKAITDVVTFVQKIAVDISKRNDIRTYLEGVNAGKEDLALKDRIKARFKADAERYGTYDDIGLFDKTGLVKIDALGDFEGQDGSTIDYIVKIKETQKMQVTKVKKSVSTGNAIYCIAVPIFDLKGAMIGTVVTDVSLTRISNEYINNMKIGDTGYLFIIQDDGTTIAHPKKEELMQKNFMKIDISRQVLSNEKGKAQYTYNGKDKMLAYEKDSTLGWTYVATMYMDEITSISDQSIKILGMIVVITVIVCLALAMIISRGISNPIVKVSNMMNRMADGDLTISVDVRGRDEIAHMAGRVNDTLGSLRGVIGEVKDTANQVEDSAAILKTNASQMSVSANEVASAIQEVARGAMNQTSELADIVSALDDFSRELQWVEENINNVGDKTFGAQNRAEEGKSQINILEESIVQIKESFGSVMAKVTGLSDTVSKIGNITDVINSISEQTNLLALNAAIEAARAGEQGKGFAVVAQEVRKLAEQSRESSGEILNLVKAIAVETDEVISTTEEVNELLNEQGDIASDTIKSFENIIVSVKEIEPVMKETNVSLNKVRDSKEFVVNKVEGISAVSEQVSASAQQIAASSEELLASSEEVESFANDLNNESETLKEKVDVFKI</sequence>
<dbReference type="InterPro" id="IPR029151">
    <property type="entry name" value="Sensor-like_sf"/>
</dbReference>
<keyword evidence="5 10" id="KW-1133">Transmembrane helix</keyword>
<evidence type="ECO:0000256" key="1">
    <source>
        <dbReference type="ARBA" id="ARBA00004651"/>
    </source>
</evidence>
<keyword evidence="7 9" id="KW-0807">Transducer</keyword>
<dbReference type="GO" id="GO:0006935">
    <property type="term" value="P:chemotaxis"/>
    <property type="evidence" value="ECO:0007669"/>
    <property type="project" value="UniProtKB-KW"/>
</dbReference>
<evidence type="ECO:0000256" key="10">
    <source>
        <dbReference type="SAM" id="Phobius"/>
    </source>
</evidence>
<evidence type="ECO:0000256" key="7">
    <source>
        <dbReference type="ARBA" id="ARBA00023224"/>
    </source>
</evidence>
<feature type="domain" description="HAMP" evidence="12">
    <location>
        <begin position="308"/>
        <end position="360"/>
    </location>
</feature>
<dbReference type="InterPro" id="IPR003660">
    <property type="entry name" value="HAMP_dom"/>
</dbReference>
<dbReference type="PROSITE" id="PS50111">
    <property type="entry name" value="CHEMOTAXIS_TRANSDUC_2"/>
    <property type="match status" value="1"/>
</dbReference>
<dbReference type="AlphaFoldDB" id="A0A0J8G5D5"/>
<proteinExistence type="inferred from homology"/>
<name>A0A0J8G5D5_CLOCY</name>
<evidence type="ECO:0000256" key="6">
    <source>
        <dbReference type="ARBA" id="ARBA00023136"/>
    </source>
</evidence>